<accession>A0AAD5QW22</accession>
<dbReference type="Gene3D" id="1.10.533.10">
    <property type="entry name" value="Death Domain, Fas"/>
    <property type="match status" value="1"/>
</dbReference>
<dbReference type="SUPFAM" id="SSF47986">
    <property type="entry name" value="DEATH domain"/>
    <property type="match status" value="1"/>
</dbReference>
<dbReference type="EMBL" id="JAHQIW010004985">
    <property type="protein sequence ID" value="KAJ1364465.1"/>
    <property type="molecule type" value="Genomic_DNA"/>
</dbReference>
<dbReference type="InterPro" id="IPR011029">
    <property type="entry name" value="DEATH-like_dom_sf"/>
</dbReference>
<dbReference type="InterPro" id="IPR000488">
    <property type="entry name" value="Death_dom"/>
</dbReference>
<dbReference type="AlphaFoldDB" id="A0AAD5QW22"/>
<gene>
    <name evidence="2" type="ORF">KIN20_024565</name>
</gene>
<evidence type="ECO:0000259" key="1">
    <source>
        <dbReference type="Pfam" id="PF00531"/>
    </source>
</evidence>
<evidence type="ECO:0000313" key="2">
    <source>
        <dbReference type="EMBL" id="KAJ1364465.1"/>
    </source>
</evidence>
<feature type="domain" description="Death" evidence="1">
    <location>
        <begin position="83"/>
        <end position="142"/>
    </location>
</feature>
<dbReference type="Pfam" id="PF00531">
    <property type="entry name" value="Death"/>
    <property type="match status" value="1"/>
</dbReference>
<reference evidence="2" key="1">
    <citation type="submission" date="2021-06" db="EMBL/GenBank/DDBJ databases">
        <title>Parelaphostrongylus tenuis whole genome reference sequence.</title>
        <authorList>
            <person name="Garwood T.J."/>
            <person name="Larsen P.A."/>
            <person name="Fountain-Jones N.M."/>
            <person name="Garbe J.R."/>
            <person name="Macchietto M.G."/>
            <person name="Kania S.A."/>
            <person name="Gerhold R.W."/>
            <person name="Richards J.E."/>
            <person name="Wolf T.M."/>
        </authorList>
    </citation>
    <scope>NUCLEOTIDE SEQUENCE</scope>
    <source>
        <strain evidence="2">MNPRO001-30</strain>
        <tissue evidence="2">Meninges</tissue>
    </source>
</reference>
<dbReference type="GO" id="GO:0007165">
    <property type="term" value="P:signal transduction"/>
    <property type="evidence" value="ECO:0007669"/>
    <property type="project" value="InterPro"/>
</dbReference>
<evidence type="ECO:0000313" key="3">
    <source>
        <dbReference type="Proteomes" id="UP001196413"/>
    </source>
</evidence>
<protein>
    <recommendedName>
        <fullName evidence="1">Death domain-containing protein</fullName>
    </recommendedName>
</protein>
<dbReference type="Proteomes" id="UP001196413">
    <property type="component" value="Unassembled WGS sequence"/>
</dbReference>
<comment type="caution">
    <text evidence="2">The sequence shown here is derived from an EMBL/GenBank/DDBJ whole genome shotgun (WGS) entry which is preliminary data.</text>
</comment>
<keyword evidence="3" id="KW-1185">Reference proteome</keyword>
<proteinExistence type="predicted"/>
<name>A0AAD5QW22_PARTN</name>
<organism evidence="2 3">
    <name type="scientific">Parelaphostrongylus tenuis</name>
    <name type="common">Meningeal worm</name>
    <dbReference type="NCBI Taxonomy" id="148309"/>
    <lineage>
        <taxon>Eukaryota</taxon>
        <taxon>Metazoa</taxon>
        <taxon>Ecdysozoa</taxon>
        <taxon>Nematoda</taxon>
        <taxon>Chromadorea</taxon>
        <taxon>Rhabditida</taxon>
        <taxon>Rhabditina</taxon>
        <taxon>Rhabditomorpha</taxon>
        <taxon>Strongyloidea</taxon>
        <taxon>Metastrongylidae</taxon>
        <taxon>Parelaphostrongylus</taxon>
    </lineage>
</organism>
<sequence length="326" mass="37459">MENDHSYTTTDDGVTIEIDEDVDQEIGAKELKTRKVGPWIRPPLRFEDVRLSSVDKLRIGNLSNEAYAVLCSHLNMPSYGSLKNWDSIAVHLEIPDHEIMSLRNDSRPMEAVLNKYRDVPLKDLIRALQTCRRIDMLYSLKNLEQKGRLTRPMEQHVGINSVSTSLMSTSVIYDDFNTDSVRSIFLVHYEEGAQEIRDFKWFRKNLMKHANERGFRIVDISTLDIDANITSSVEEAFAKAYQIVVTFTPSHIEAVKCRSTACRSVVYAHDLMNQEFFTLNSINKRFRAVTFNDTQQSSLPLGWPRSTLVYQFPLHMGALCAKIFNN</sequence>